<evidence type="ECO:0000313" key="3">
    <source>
        <dbReference type="Proteomes" id="UP000001798"/>
    </source>
</evidence>
<dbReference type="GeneID" id="36394995"/>
<evidence type="ECO:0000256" key="1">
    <source>
        <dbReference type="SAM" id="MobiDB-lite"/>
    </source>
</evidence>
<dbReference type="VEuPathDB" id="FungiDB:Bcin16g01620"/>
<gene>
    <name evidence="2" type="ORF">BCIN_16g01620</name>
</gene>
<dbReference type="KEGG" id="bfu:BCIN_16g01620"/>
<dbReference type="Proteomes" id="UP000001798">
    <property type="component" value="Chromosome 16"/>
</dbReference>
<evidence type="ECO:0000313" key="2">
    <source>
        <dbReference type="EMBL" id="ATZ58349.1"/>
    </source>
</evidence>
<dbReference type="EMBL" id="CP009820">
    <property type="protein sequence ID" value="ATZ58350.1"/>
    <property type="molecule type" value="Genomic_DNA"/>
</dbReference>
<reference evidence="2" key="4">
    <citation type="submission" date="2017-12" db="EMBL/GenBank/DDBJ databases">
        <authorList>
            <person name="van Kan J."/>
        </authorList>
    </citation>
    <scope>NUCLEOTIDE SEQUENCE</scope>
    <source>
        <strain evidence="2">B05.10</strain>
    </source>
</reference>
<dbReference type="RefSeq" id="XP_024553724.1">
    <property type="nucleotide sequence ID" value="XM_024697907.1"/>
</dbReference>
<name>A0A384K6B5_BOTFB</name>
<protein>
    <submittedName>
        <fullName evidence="2">Uncharacterized protein</fullName>
    </submittedName>
</protein>
<dbReference type="RefSeq" id="XP_024553723.1">
    <property type="nucleotide sequence ID" value="XM_024697906.1"/>
</dbReference>
<dbReference type="AlphaFoldDB" id="A0A384K6B5"/>
<reference evidence="2 3" key="2">
    <citation type="journal article" date="2012" name="Eukaryot. Cell">
        <title>Genome update of Botrytis cinerea strains B05.10 and T4.</title>
        <authorList>
            <person name="Staats M."/>
            <person name="van Kan J.A."/>
        </authorList>
    </citation>
    <scope>NUCLEOTIDE SEQUENCE [LARGE SCALE GENOMIC DNA]</scope>
    <source>
        <strain evidence="2 3">B05.10</strain>
    </source>
</reference>
<accession>A0A384K6B5</accession>
<organism evidence="2 3">
    <name type="scientific">Botryotinia fuckeliana (strain B05.10)</name>
    <name type="common">Noble rot fungus</name>
    <name type="synonym">Botrytis cinerea</name>
    <dbReference type="NCBI Taxonomy" id="332648"/>
    <lineage>
        <taxon>Eukaryota</taxon>
        <taxon>Fungi</taxon>
        <taxon>Dikarya</taxon>
        <taxon>Ascomycota</taxon>
        <taxon>Pezizomycotina</taxon>
        <taxon>Leotiomycetes</taxon>
        <taxon>Helotiales</taxon>
        <taxon>Sclerotiniaceae</taxon>
        <taxon>Botrytis</taxon>
    </lineage>
</organism>
<feature type="region of interest" description="Disordered" evidence="1">
    <location>
        <begin position="82"/>
        <end position="107"/>
    </location>
</feature>
<feature type="compositionally biased region" description="Basic and acidic residues" evidence="1">
    <location>
        <begin position="91"/>
        <end position="107"/>
    </location>
</feature>
<proteinExistence type="predicted"/>
<keyword evidence="3" id="KW-1185">Reference proteome</keyword>
<reference evidence="2 3" key="3">
    <citation type="journal article" date="2017" name="Mol. Plant Pathol.">
        <title>A gapless genome sequence of the fungus Botrytis cinerea.</title>
        <authorList>
            <person name="Van Kan J.A."/>
            <person name="Stassen J.H."/>
            <person name="Mosbach A."/>
            <person name="Van Der Lee T.A."/>
            <person name="Faino L."/>
            <person name="Farmer A.D."/>
            <person name="Papasotiriou D.G."/>
            <person name="Zhou S."/>
            <person name="Seidl M.F."/>
            <person name="Cottam E."/>
            <person name="Edel D."/>
            <person name="Hahn M."/>
            <person name="Schwartz D.C."/>
            <person name="Dietrich R.A."/>
            <person name="Widdison S."/>
            <person name="Scalliet G."/>
        </authorList>
    </citation>
    <scope>NUCLEOTIDE SEQUENCE [LARGE SCALE GENOMIC DNA]</scope>
    <source>
        <strain evidence="2 3">B05.10</strain>
    </source>
</reference>
<reference evidence="2 3" key="1">
    <citation type="journal article" date="2011" name="PLoS Genet.">
        <title>Genomic analysis of the necrotrophic fungal pathogens Sclerotinia sclerotiorum and Botrytis cinerea.</title>
        <authorList>
            <person name="Amselem J."/>
            <person name="Cuomo C.A."/>
            <person name="van Kan J.A."/>
            <person name="Viaud M."/>
            <person name="Benito E.P."/>
            <person name="Couloux A."/>
            <person name="Coutinho P.M."/>
            <person name="de Vries R.P."/>
            <person name="Dyer P.S."/>
            <person name="Fillinger S."/>
            <person name="Fournier E."/>
            <person name="Gout L."/>
            <person name="Hahn M."/>
            <person name="Kohn L."/>
            <person name="Lapalu N."/>
            <person name="Plummer K.M."/>
            <person name="Pradier J.M."/>
            <person name="Quevillon E."/>
            <person name="Sharon A."/>
            <person name="Simon A."/>
            <person name="ten Have A."/>
            <person name="Tudzynski B."/>
            <person name="Tudzynski P."/>
            <person name="Wincker P."/>
            <person name="Andrew M."/>
            <person name="Anthouard V."/>
            <person name="Beever R.E."/>
            <person name="Beffa R."/>
            <person name="Benoit I."/>
            <person name="Bouzid O."/>
            <person name="Brault B."/>
            <person name="Chen Z."/>
            <person name="Choquer M."/>
            <person name="Collemare J."/>
            <person name="Cotton P."/>
            <person name="Danchin E.G."/>
            <person name="Da Silva C."/>
            <person name="Gautier A."/>
            <person name="Giraud C."/>
            <person name="Giraud T."/>
            <person name="Gonzalez C."/>
            <person name="Grossetete S."/>
            <person name="Guldener U."/>
            <person name="Henrissat B."/>
            <person name="Howlett B.J."/>
            <person name="Kodira C."/>
            <person name="Kretschmer M."/>
            <person name="Lappartient A."/>
            <person name="Leroch M."/>
            <person name="Levis C."/>
            <person name="Mauceli E."/>
            <person name="Neuveglise C."/>
            <person name="Oeser B."/>
            <person name="Pearson M."/>
            <person name="Poulain J."/>
            <person name="Poussereau N."/>
            <person name="Quesneville H."/>
            <person name="Rascle C."/>
            <person name="Schumacher J."/>
            <person name="Segurens B."/>
            <person name="Sexton A."/>
            <person name="Silva E."/>
            <person name="Sirven C."/>
            <person name="Soanes D.M."/>
            <person name="Talbot N.J."/>
            <person name="Templeton M."/>
            <person name="Yandava C."/>
            <person name="Yarden O."/>
            <person name="Zeng Q."/>
            <person name="Rollins J.A."/>
            <person name="Lebrun M.H."/>
            <person name="Dickman M."/>
        </authorList>
    </citation>
    <scope>NUCLEOTIDE SEQUENCE [LARGE SCALE GENOMIC DNA]</scope>
    <source>
        <strain evidence="2 3">B05.10</strain>
    </source>
</reference>
<sequence length="160" mass="18166">MQGIDKCIKEPGCDPRQPESARMNIPNHLQLAMKVCQYFLKCSEIQFLIEDYNPWSKEIKTYNVSQLLSTFNQATNSIYAESSHLGSSHSESSHSESSHSESSHSNDIDNIMLDTHTEHVLSTSEKIVTFDPLILPQVKFAGELAPWRRLMSAIPLRLFL</sequence>
<dbReference type="EMBL" id="CP009820">
    <property type="protein sequence ID" value="ATZ58349.1"/>
    <property type="molecule type" value="Genomic_DNA"/>
</dbReference>